<organism evidence="1 2">
    <name type="scientific">Diploptera punctata</name>
    <name type="common">Pacific beetle cockroach</name>
    <dbReference type="NCBI Taxonomy" id="6984"/>
    <lineage>
        <taxon>Eukaryota</taxon>
        <taxon>Metazoa</taxon>
        <taxon>Ecdysozoa</taxon>
        <taxon>Arthropoda</taxon>
        <taxon>Hexapoda</taxon>
        <taxon>Insecta</taxon>
        <taxon>Pterygota</taxon>
        <taxon>Neoptera</taxon>
        <taxon>Polyneoptera</taxon>
        <taxon>Dictyoptera</taxon>
        <taxon>Blattodea</taxon>
        <taxon>Blaberoidea</taxon>
        <taxon>Blaberidae</taxon>
        <taxon>Diplopterinae</taxon>
        <taxon>Diploptera</taxon>
    </lineage>
</organism>
<evidence type="ECO:0000313" key="2">
    <source>
        <dbReference type="Proteomes" id="UP001233999"/>
    </source>
</evidence>
<reference evidence="1" key="1">
    <citation type="journal article" date="2023" name="IScience">
        <title>Live-bearing cockroach genome reveals convergent evolutionary mechanisms linked to viviparity in insects and beyond.</title>
        <authorList>
            <person name="Fouks B."/>
            <person name="Harrison M.C."/>
            <person name="Mikhailova A.A."/>
            <person name="Marchal E."/>
            <person name="English S."/>
            <person name="Carruthers M."/>
            <person name="Jennings E.C."/>
            <person name="Chiamaka E.L."/>
            <person name="Frigard R.A."/>
            <person name="Pippel M."/>
            <person name="Attardo G.M."/>
            <person name="Benoit J.B."/>
            <person name="Bornberg-Bauer E."/>
            <person name="Tobe S.S."/>
        </authorList>
    </citation>
    <scope>NUCLEOTIDE SEQUENCE</scope>
    <source>
        <strain evidence="1">Stay&amp;Tobe</strain>
    </source>
</reference>
<dbReference type="AlphaFoldDB" id="A0AAD8A6Z7"/>
<dbReference type="Proteomes" id="UP001233999">
    <property type="component" value="Unassembled WGS sequence"/>
</dbReference>
<accession>A0AAD8A6Z7</accession>
<protein>
    <submittedName>
        <fullName evidence="1">Uncharacterized protein</fullName>
    </submittedName>
</protein>
<keyword evidence="2" id="KW-1185">Reference proteome</keyword>
<sequence length="131" mass="15135">SSLYIMSARFMHLLIVSFIFVIVLKPARFQIQRLQSLDERFVYVEQPDELVSLAVGPYGEYYQDFQAIHGYSRLPEYQASKRVELTQVRNRVPVGLYDDGQLVTVVGPTLPRIQVAAPWRVKRGAYWNTVV</sequence>
<evidence type="ECO:0000313" key="1">
    <source>
        <dbReference type="EMBL" id="KAJ9593478.1"/>
    </source>
</evidence>
<reference evidence="1" key="2">
    <citation type="submission" date="2023-05" db="EMBL/GenBank/DDBJ databases">
        <authorList>
            <person name="Fouks B."/>
        </authorList>
    </citation>
    <scope>NUCLEOTIDE SEQUENCE</scope>
    <source>
        <strain evidence="1">Stay&amp;Tobe</strain>
        <tissue evidence="1">Testes</tissue>
    </source>
</reference>
<gene>
    <name evidence="1" type="ORF">L9F63_014963</name>
</gene>
<feature type="non-terminal residue" evidence="1">
    <location>
        <position position="1"/>
    </location>
</feature>
<comment type="caution">
    <text evidence="1">The sequence shown here is derived from an EMBL/GenBank/DDBJ whole genome shotgun (WGS) entry which is preliminary data.</text>
</comment>
<dbReference type="EMBL" id="JASPKZ010003435">
    <property type="protein sequence ID" value="KAJ9593478.1"/>
    <property type="molecule type" value="Genomic_DNA"/>
</dbReference>
<name>A0AAD8A6Z7_DIPPU</name>
<proteinExistence type="predicted"/>